<evidence type="ECO:0000256" key="3">
    <source>
        <dbReference type="ARBA" id="ARBA00022827"/>
    </source>
</evidence>
<evidence type="ECO:0000259" key="5">
    <source>
        <dbReference type="Pfam" id="PF00732"/>
    </source>
</evidence>
<dbReference type="PANTHER" id="PTHR46056">
    <property type="entry name" value="LONG-CHAIN-ALCOHOL OXIDASE"/>
    <property type="match status" value="1"/>
</dbReference>
<dbReference type="GO" id="GO:0016614">
    <property type="term" value="F:oxidoreductase activity, acting on CH-OH group of donors"/>
    <property type="evidence" value="ECO:0007669"/>
    <property type="project" value="InterPro"/>
</dbReference>
<organism evidence="7 8">
    <name type="scientific">Roseomonas gilardii</name>
    <dbReference type="NCBI Taxonomy" id="257708"/>
    <lineage>
        <taxon>Bacteria</taxon>
        <taxon>Pseudomonadati</taxon>
        <taxon>Pseudomonadota</taxon>
        <taxon>Alphaproteobacteria</taxon>
        <taxon>Acetobacterales</taxon>
        <taxon>Roseomonadaceae</taxon>
        <taxon>Roseomonas</taxon>
    </lineage>
</organism>
<evidence type="ECO:0000313" key="7">
    <source>
        <dbReference type="EMBL" id="APT59946.1"/>
    </source>
</evidence>
<evidence type="ECO:0000313" key="8">
    <source>
        <dbReference type="Proteomes" id="UP000185494"/>
    </source>
</evidence>
<dbReference type="Pfam" id="PF00732">
    <property type="entry name" value="GMC_oxred_N"/>
    <property type="match status" value="1"/>
</dbReference>
<gene>
    <name evidence="7" type="ORF">RGI145_21875</name>
</gene>
<dbReference type="AlphaFoldDB" id="A0A1L7AMF7"/>
<dbReference type="PANTHER" id="PTHR46056:SF12">
    <property type="entry name" value="LONG-CHAIN-ALCOHOL OXIDASE"/>
    <property type="match status" value="1"/>
</dbReference>
<feature type="domain" description="Glucose-methanol-choline oxidoreductase N-terminal" evidence="5">
    <location>
        <begin position="238"/>
        <end position="349"/>
    </location>
</feature>
<keyword evidence="4" id="KW-0560">Oxidoreductase</keyword>
<evidence type="ECO:0000256" key="4">
    <source>
        <dbReference type="ARBA" id="ARBA00023002"/>
    </source>
</evidence>
<feature type="domain" description="Glucose-methanol-choline oxidoreductase C-terminal" evidence="6">
    <location>
        <begin position="449"/>
        <end position="572"/>
    </location>
</feature>
<reference evidence="7 8" key="1">
    <citation type="submission" date="2016-05" db="EMBL/GenBank/DDBJ databases">
        <title>Complete Genome and Methylome Analysis of Psychrotrophic Bacterial Isolates from Antarctic Lake Untersee.</title>
        <authorList>
            <person name="Fomenkov A."/>
            <person name="Akimov V.N."/>
            <person name="Vasilyeva L.V."/>
            <person name="Andersen D."/>
            <person name="Vincze T."/>
            <person name="Roberts R.J."/>
        </authorList>
    </citation>
    <scope>NUCLEOTIDE SEQUENCE [LARGE SCALE GENOMIC DNA]</scope>
    <source>
        <strain evidence="7 8">U14-5</strain>
    </source>
</reference>
<dbReference type="KEGG" id="rgi:RGI145_21875"/>
<dbReference type="SUPFAM" id="SSF51905">
    <property type="entry name" value="FAD/NAD(P)-binding domain"/>
    <property type="match status" value="1"/>
</dbReference>
<name>A0A1L7AMF7_9PROT</name>
<dbReference type="InterPro" id="IPR007867">
    <property type="entry name" value="GMC_OxRtase_C"/>
</dbReference>
<evidence type="ECO:0000256" key="2">
    <source>
        <dbReference type="ARBA" id="ARBA00022630"/>
    </source>
</evidence>
<evidence type="ECO:0000256" key="1">
    <source>
        <dbReference type="ARBA" id="ARBA00010790"/>
    </source>
</evidence>
<dbReference type="Gene3D" id="3.50.50.60">
    <property type="entry name" value="FAD/NAD(P)-binding domain"/>
    <property type="match status" value="2"/>
</dbReference>
<dbReference type="SUPFAM" id="SSF54373">
    <property type="entry name" value="FAD-linked reductases, C-terminal domain"/>
    <property type="match status" value="1"/>
</dbReference>
<dbReference type="STRING" id="257708.RGI145_21875"/>
<dbReference type="InterPro" id="IPR036188">
    <property type="entry name" value="FAD/NAD-bd_sf"/>
</dbReference>
<dbReference type="EMBL" id="CP015584">
    <property type="protein sequence ID" value="APT59946.1"/>
    <property type="molecule type" value="Genomic_DNA"/>
</dbReference>
<dbReference type="RefSeq" id="WP_075800656.1">
    <property type="nucleotide sequence ID" value="NZ_CP015584.1"/>
</dbReference>
<comment type="similarity">
    <text evidence="1">Belongs to the GMC oxidoreductase family.</text>
</comment>
<keyword evidence="2" id="KW-0285">Flavoprotein</keyword>
<dbReference type="GO" id="GO:0050660">
    <property type="term" value="F:flavin adenine dinucleotide binding"/>
    <property type="evidence" value="ECO:0007669"/>
    <property type="project" value="InterPro"/>
</dbReference>
<evidence type="ECO:0000259" key="6">
    <source>
        <dbReference type="Pfam" id="PF05199"/>
    </source>
</evidence>
<dbReference type="Proteomes" id="UP000185494">
    <property type="component" value="Chromosome 2"/>
</dbReference>
<dbReference type="InterPro" id="IPR000172">
    <property type="entry name" value="GMC_OxRdtase_N"/>
</dbReference>
<accession>A0A1L7AMF7</accession>
<keyword evidence="3" id="KW-0274">FAD</keyword>
<protein>
    <submittedName>
        <fullName evidence="7">GMC family oxidoreductase</fullName>
    </submittedName>
</protein>
<sequence length="594" mass="65102">MADIRMPHTDAVVVGFGWTGAIMSKELTEAGLKVVALERGEFRDTYPDGAYPETMDELAYAQRLKLFLSPRQNTVTFRHGIDDQAVPYRQIAGFKPGVGVGGAGLHWSGVHWRVLPEELHLRSRYEERYGRSFIPEEMTIQDHGVRYEDLEPHFDFAEKVFGTSGAAYRVGGKVVNEAQGNIFEADRSGDFPLPPQKVPYQAELFRKAAKEVGLHPFNLPSANASGPYTNPYGCGMGVCNFCGFCSGYACYNYSKASPNVNILPALRRVPHFELRANCEVLRVNLDATGKRATGVTYVTPDGKTVEQPADLVIIGTFAYNNARLLLLSGIGTPYDPRSGEGAVGKNFTWQTMATVRAFFPEGKNVNPFIGAGGTGIGLDDFNGDHYDHGPLGFVGGSPVWCNPAGTKPIGGIPVPDGTPQWGAGWKKAVKESYLNAMAFDIHGTNMAYRDCYLDLDPDYRDSYGQPLLRMTFNWHDNDVRMSRYITEQVTAVAKAMNPSSVQVSVKNFGAKADLRSYQTTHLAGGAIMGENPRTSVVNRYLQNWDVHNLFCVGSGAFPQGIGYNPTGMVAALTYWSARAIRGQYLKNPGPLVQA</sequence>
<proteinExistence type="inferred from homology"/>
<dbReference type="Pfam" id="PF05199">
    <property type="entry name" value="GMC_oxred_C"/>
    <property type="match status" value="1"/>
</dbReference>